<accession>A0A7W7ZFU9</accession>
<feature type="coiled-coil region" evidence="1">
    <location>
        <begin position="563"/>
        <end position="597"/>
    </location>
</feature>
<dbReference type="AlphaFoldDB" id="A0A7W7ZFU9"/>
<keyword evidence="1" id="KW-0175">Coiled coil</keyword>
<reference evidence="3 4" key="1">
    <citation type="submission" date="2020-08" db="EMBL/GenBank/DDBJ databases">
        <title>Genomic Encyclopedia of Type Strains, Phase IV (KMG-V): Genome sequencing to study the core and pangenomes of soil and plant-associated prokaryotes.</title>
        <authorList>
            <person name="Whitman W."/>
        </authorList>
    </citation>
    <scope>NUCLEOTIDE SEQUENCE [LARGE SCALE GENOMIC DNA]</scope>
    <source>
        <strain evidence="3 4">M8UP14</strain>
    </source>
</reference>
<feature type="region of interest" description="Disordered" evidence="2">
    <location>
        <begin position="500"/>
        <end position="519"/>
    </location>
</feature>
<evidence type="ECO:0000256" key="2">
    <source>
        <dbReference type="SAM" id="MobiDB-lite"/>
    </source>
</evidence>
<comment type="caution">
    <text evidence="3">The sequence shown here is derived from an EMBL/GenBank/DDBJ whole genome shotgun (WGS) entry which is preliminary data.</text>
</comment>
<dbReference type="Proteomes" id="UP000540989">
    <property type="component" value="Unassembled WGS sequence"/>
</dbReference>
<evidence type="ECO:0000313" key="4">
    <source>
        <dbReference type="Proteomes" id="UP000540989"/>
    </source>
</evidence>
<proteinExistence type="predicted"/>
<name>A0A7W7ZFU9_9BACT</name>
<evidence type="ECO:0000313" key="3">
    <source>
        <dbReference type="EMBL" id="MBB5059097.1"/>
    </source>
</evidence>
<dbReference type="EMBL" id="JACHIP010000005">
    <property type="protein sequence ID" value="MBB5059097.1"/>
    <property type="molecule type" value="Genomic_DNA"/>
</dbReference>
<sequence length="805" mass="86295">MAQPVWVLSVDLQTKTATFQSGMADAAKSARGAFTEIKSGSAEMSSAVGGHAFASRHAVMALSESFGETMPRAITALLVHIGPLGAALEAAFPFAAIALGAVLVIEHLAKLHAEGVKLTEDQVRFGTAVQTAFNSLDQKLTSAQIKSDELRNDHLGALHLQLKLIDEQSMDELVHSFAEVAKGADVVFAELKTGWYQMGIGSAGAKHALDEFQTKYESLLKQGKDKEASNLLKGTQESAEKVLSAQKQIKEANANTDKMGLAVGNQAKDQAAANQLKAAGVGYTEKELKAQQLLVDALNAQVSIEGKVAALKNVDKGNASTTTGKELAALKAEGDREAAEHSRKMAEITLQMEREQSAASMALREASIAERLAADTKLADEEYRIQLSGNQALVAALDKGGKDYNNQLKGLQDKAEEMTLQHTATVSNLTSKATEAQNRQDLQDLVQSEREKIEATDQGSSERMAAINAAIKEEQAKNLQNTQAFRELLKERVQTQRAADSEASKLAAEAGKESAENQQKMGELAISAERTQAALRDSSRRVSIQQQLAEEIHFADEEYALKMRAAQQEAAVLDKTAKDYENKLKAIQDKELQLTREHENQVTLIKTQAETDRNKRIMAAESQFNDTIVAGLTQVLMGHKSFASMMSSIGNEVVSGMMQNAIKAMEANLLGKESDAAKAARTAYNIGLSYGGPAGMILGPVFAGIAFSSVSGFQEGTDMVPGIGKGDKVPAMLEPGEGVVPGGVMDNLRKMASSGSMGGGNHYHAHMSPTYHVQALDSGGIEKVLDKHAATLARHVGNEMRKLNR</sequence>
<protein>
    <submittedName>
        <fullName evidence="3">Uncharacterized protein</fullName>
    </submittedName>
</protein>
<evidence type="ECO:0000256" key="1">
    <source>
        <dbReference type="SAM" id="Coils"/>
    </source>
</evidence>
<organism evidence="3 4">
    <name type="scientific">Granulicella aggregans</name>
    <dbReference type="NCBI Taxonomy" id="474949"/>
    <lineage>
        <taxon>Bacteria</taxon>
        <taxon>Pseudomonadati</taxon>
        <taxon>Acidobacteriota</taxon>
        <taxon>Terriglobia</taxon>
        <taxon>Terriglobales</taxon>
        <taxon>Acidobacteriaceae</taxon>
        <taxon>Granulicella</taxon>
    </lineage>
</organism>
<keyword evidence="4" id="KW-1185">Reference proteome</keyword>
<dbReference type="RefSeq" id="WP_184219961.1">
    <property type="nucleotide sequence ID" value="NZ_JACHIP010000005.1"/>
</dbReference>
<gene>
    <name evidence="3" type="ORF">HDF16_003820</name>
</gene>